<organism evidence="3">
    <name type="scientific">Haemonchus placei</name>
    <name type="common">Barber's pole worm</name>
    <dbReference type="NCBI Taxonomy" id="6290"/>
    <lineage>
        <taxon>Eukaryota</taxon>
        <taxon>Metazoa</taxon>
        <taxon>Ecdysozoa</taxon>
        <taxon>Nematoda</taxon>
        <taxon>Chromadorea</taxon>
        <taxon>Rhabditida</taxon>
        <taxon>Rhabditina</taxon>
        <taxon>Rhabditomorpha</taxon>
        <taxon>Strongyloidea</taxon>
        <taxon>Trichostrongylidae</taxon>
        <taxon>Haemonchus</taxon>
    </lineage>
</organism>
<name>A0A0N4VVQ0_HAEPC</name>
<gene>
    <name evidence="1" type="ORF">HPLM_LOCUS1368</name>
</gene>
<dbReference type="Proteomes" id="UP000268014">
    <property type="component" value="Unassembled WGS sequence"/>
</dbReference>
<dbReference type="EMBL" id="UZAF01001768">
    <property type="protein sequence ID" value="VDO09161.1"/>
    <property type="molecule type" value="Genomic_DNA"/>
</dbReference>
<proteinExistence type="predicted"/>
<reference evidence="1 2" key="2">
    <citation type="submission" date="2018-11" db="EMBL/GenBank/DDBJ databases">
        <authorList>
            <consortium name="Pathogen Informatics"/>
        </authorList>
    </citation>
    <scope>NUCLEOTIDE SEQUENCE [LARGE SCALE GENOMIC DNA]</scope>
    <source>
        <strain evidence="1 2">MHpl1</strain>
    </source>
</reference>
<evidence type="ECO:0000313" key="1">
    <source>
        <dbReference type="EMBL" id="VDO09161.1"/>
    </source>
</evidence>
<evidence type="ECO:0000313" key="3">
    <source>
        <dbReference type="WBParaSite" id="HPLM_0000137001-mRNA-1"/>
    </source>
</evidence>
<dbReference type="AlphaFoldDB" id="A0A0N4VVQ0"/>
<accession>A0A0N4VVQ0</accession>
<evidence type="ECO:0000313" key="2">
    <source>
        <dbReference type="Proteomes" id="UP000268014"/>
    </source>
</evidence>
<sequence length="52" mass="5762">MPLCSYTLLEAIHRGMNRTSARTPNGSFPCRRAPLTLHSHIARILLCAGCRP</sequence>
<reference evidence="3" key="1">
    <citation type="submission" date="2017-02" db="UniProtKB">
        <authorList>
            <consortium name="WormBaseParasite"/>
        </authorList>
    </citation>
    <scope>IDENTIFICATION</scope>
</reference>
<protein>
    <submittedName>
        <fullName evidence="1 3">Uncharacterized protein</fullName>
    </submittedName>
</protein>
<dbReference type="WBParaSite" id="HPLM_0000137001-mRNA-1">
    <property type="protein sequence ID" value="HPLM_0000137001-mRNA-1"/>
    <property type="gene ID" value="HPLM_0000137001"/>
</dbReference>
<keyword evidence="2" id="KW-1185">Reference proteome</keyword>